<evidence type="ECO:0000313" key="2">
    <source>
        <dbReference type="Proteomes" id="UP000619293"/>
    </source>
</evidence>
<keyword evidence="2" id="KW-1185">Reference proteome</keyword>
<proteinExistence type="predicted"/>
<gene>
    <name evidence="1" type="ORF">Cch02nite_39400</name>
</gene>
<reference evidence="1 2" key="1">
    <citation type="submission" date="2021-01" db="EMBL/GenBank/DDBJ databases">
        <title>Whole genome shotgun sequence of Catellatospora chokoriensis NBRC 107358.</title>
        <authorList>
            <person name="Komaki H."/>
            <person name="Tamura T."/>
        </authorList>
    </citation>
    <scope>NUCLEOTIDE SEQUENCE [LARGE SCALE GENOMIC DNA]</scope>
    <source>
        <strain evidence="1 2">NBRC 107358</strain>
    </source>
</reference>
<sequence>MASDDAVSWVTCDVRSRCRHGSRQGRCPVPPVARSHRWEPKCIDYRLHEGQLSHTYYVLAGDTPVLVHNCGDQHVALGLKSEVKGFADKIGAEHFMGDKDWKGSVWTAANLLKLDKPGIRVSFTLDGMHGLEGGVEGVVNTSLLRNARQIGGATDLELAFFKDAGTLGKVDFYIDGIKRLNPFS</sequence>
<protein>
    <recommendedName>
        <fullName evidence="3">Intein C-terminal splicing domain-containing protein</fullName>
    </recommendedName>
</protein>
<organism evidence="1 2">
    <name type="scientific">Catellatospora chokoriensis</name>
    <dbReference type="NCBI Taxonomy" id="310353"/>
    <lineage>
        <taxon>Bacteria</taxon>
        <taxon>Bacillati</taxon>
        <taxon>Actinomycetota</taxon>
        <taxon>Actinomycetes</taxon>
        <taxon>Micromonosporales</taxon>
        <taxon>Micromonosporaceae</taxon>
        <taxon>Catellatospora</taxon>
    </lineage>
</organism>
<evidence type="ECO:0000313" key="1">
    <source>
        <dbReference type="EMBL" id="GIF90496.1"/>
    </source>
</evidence>
<dbReference type="Proteomes" id="UP000619293">
    <property type="component" value="Unassembled WGS sequence"/>
</dbReference>
<accession>A0A8J3K055</accession>
<evidence type="ECO:0008006" key="3">
    <source>
        <dbReference type="Google" id="ProtNLM"/>
    </source>
</evidence>
<name>A0A8J3K055_9ACTN</name>
<comment type="caution">
    <text evidence="1">The sequence shown here is derived from an EMBL/GenBank/DDBJ whole genome shotgun (WGS) entry which is preliminary data.</text>
</comment>
<dbReference type="AlphaFoldDB" id="A0A8J3K055"/>
<dbReference type="EMBL" id="BONG01000023">
    <property type="protein sequence ID" value="GIF90496.1"/>
    <property type="molecule type" value="Genomic_DNA"/>
</dbReference>